<proteinExistence type="predicted"/>
<protein>
    <submittedName>
        <fullName evidence="1">Uncharacterized protein</fullName>
    </submittedName>
</protein>
<evidence type="ECO:0000313" key="2">
    <source>
        <dbReference type="Proteomes" id="UP000615446"/>
    </source>
</evidence>
<evidence type="ECO:0000313" key="1">
    <source>
        <dbReference type="EMBL" id="GES97019.1"/>
    </source>
</evidence>
<accession>A0A8H3M5K0</accession>
<dbReference type="AlphaFoldDB" id="A0A8H3M5K0"/>
<comment type="caution">
    <text evidence="1">The sequence shown here is derived from an EMBL/GenBank/DDBJ whole genome shotgun (WGS) entry which is preliminary data.</text>
</comment>
<name>A0A8H3M5K0_9GLOM</name>
<sequence>MKKKPCLICEFPTDADLGKYIAKTGTLQLTKTSELSDETPQPTETFELSDVILQSRIYKAPVFESDDEDMGLDPFGD</sequence>
<dbReference type="EMBL" id="BLAL01000254">
    <property type="protein sequence ID" value="GES97019.1"/>
    <property type="molecule type" value="Genomic_DNA"/>
</dbReference>
<gene>
    <name evidence="1" type="ORF">RCL2_002360700</name>
</gene>
<reference evidence="1" key="1">
    <citation type="submission" date="2019-10" db="EMBL/GenBank/DDBJ databases">
        <title>Conservation and host-specific expression of non-tandemly repeated heterogenous ribosome RNA gene in arbuscular mycorrhizal fungi.</title>
        <authorList>
            <person name="Maeda T."/>
            <person name="Kobayashi Y."/>
            <person name="Nakagawa T."/>
            <person name="Ezawa T."/>
            <person name="Yamaguchi K."/>
            <person name="Bino T."/>
            <person name="Nishimoto Y."/>
            <person name="Shigenobu S."/>
            <person name="Kawaguchi M."/>
        </authorList>
    </citation>
    <scope>NUCLEOTIDE SEQUENCE</scope>
    <source>
        <strain evidence="1">HR1</strain>
    </source>
</reference>
<dbReference type="Proteomes" id="UP000615446">
    <property type="component" value="Unassembled WGS sequence"/>
</dbReference>
<organism evidence="1 2">
    <name type="scientific">Rhizophagus clarus</name>
    <dbReference type="NCBI Taxonomy" id="94130"/>
    <lineage>
        <taxon>Eukaryota</taxon>
        <taxon>Fungi</taxon>
        <taxon>Fungi incertae sedis</taxon>
        <taxon>Mucoromycota</taxon>
        <taxon>Glomeromycotina</taxon>
        <taxon>Glomeromycetes</taxon>
        <taxon>Glomerales</taxon>
        <taxon>Glomeraceae</taxon>
        <taxon>Rhizophagus</taxon>
    </lineage>
</organism>